<dbReference type="EMBL" id="SRLO01000951">
    <property type="protein sequence ID" value="TNN43678.1"/>
    <property type="molecule type" value="Genomic_DNA"/>
</dbReference>
<feature type="compositionally biased region" description="Basic and acidic residues" evidence="1">
    <location>
        <begin position="39"/>
        <end position="49"/>
    </location>
</feature>
<sequence length="126" mass="14219">MAMLRVFSCAAKFFRREEAEVVSAGRRGLVDLALAAQRERRSSFDDRPPHGQSPRGGGATGRRSHREAEPRSNKRLEGRSGRSPPYSRRGRTTAVWTGLQEVRETLQLLTKKKRFCSAECIEYVAL</sequence>
<dbReference type="AlphaFoldDB" id="A0A4Z2FR94"/>
<feature type="compositionally biased region" description="Basic and acidic residues" evidence="1">
    <location>
        <begin position="66"/>
        <end position="80"/>
    </location>
</feature>
<keyword evidence="3" id="KW-1185">Reference proteome</keyword>
<feature type="region of interest" description="Disordered" evidence="1">
    <location>
        <begin position="39"/>
        <end position="94"/>
    </location>
</feature>
<organism evidence="2 3">
    <name type="scientific">Liparis tanakae</name>
    <name type="common">Tanaka's snailfish</name>
    <dbReference type="NCBI Taxonomy" id="230148"/>
    <lineage>
        <taxon>Eukaryota</taxon>
        <taxon>Metazoa</taxon>
        <taxon>Chordata</taxon>
        <taxon>Craniata</taxon>
        <taxon>Vertebrata</taxon>
        <taxon>Euteleostomi</taxon>
        <taxon>Actinopterygii</taxon>
        <taxon>Neopterygii</taxon>
        <taxon>Teleostei</taxon>
        <taxon>Neoteleostei</taxon>
        <taxon>Acanthomorphata</taxon>
        <taxon>Eupercaria</taxon>
        <taxon>Perciformes</taxon>
        <taxon>Cottioidei</taxon>
        <taxon>Cottales</taxon>
        <taxon>Liparidae</taxon>
        <taxon>Liparis</taxon>
    </lineage>
</organism>
<proteinExistence type="predicted"/>
<evidence type="ECO:0000256" key="1">
    <source>
        <dbReference type="SAM" id="MobiDB-lite"/>
    </source>
</evidence>
<evidence type="ECO:0000313" key="2">
    <source>
        <dbReference type="EMBL" id="TNN43678.1"/>
    </source>
</evidence>
<gene>
    <name evidence="2" type="ORF">EYF80_046121</name>
</gene>
<dbReference type="Proteomes" id="UP000314294">
    <property type="component" value="Unassembled WGS sequence"/>
</dbReference>
<comment type="caution">
    <text evidence="2">The sequence shown here is derived from an EMBL/GenBank/DDBJ whole genome shotgun (WGS) entry which is preliminary data.</text>
</comment>
<reference evidence="2 3" key="1">
    <citation type="submission" date="2019-03" db="EMBL/GenBank/DDBJ databases">
        <title>First draft genome of Liparis tanakae, snailfish: a comprehensive survey of snailfish specific genes.</title>
        <authorList>
            <person name="Kim W."/>
            <person name="Song I."/>
            <person name="Jeong J.-H."/>
            <person name="Kim D."/>
            <person name="Kim S."/>
            <person name="Ryu S."/>
            <person name="Song J.Y."/>
            <person name="Lee S.K."/>
        </authorList>
    </citation>
    <scope>NUCLEOTIDE SEQUENCE [LARGE SCALE GENOMIC DNA]</scope>
    <source>
        <tissue evidence="2">Muscle</tissue>
    </source>
</reference>
<accession>A0A4Z2FR94</accession>
<protein>
    <submittedName>
        <fullName evidence="2">Uncharacterized protein</fullName>
    </submittedName>
</protein>
<name>A0A4Z2FR94_9TELE</name>
<evidence type="ECO:0000313" key="3">
    <source>
        <dbReference type="Proteomes" id="UP000314294"/>
    </source>
</evidence>